<dbReference type="AlphaFoldDB" id="A0A1F5ZRE4"/>
<sequence>MAAQPKTLKINLLPREDFEYTFAGLFLKWALSYGRYIIIITQIIVLGVFFMRFKLDREHIDLKESIQQKQALFSSVAEVEGEIRKVQDRLAKIKSLEENQKTPVNILNFLQENTPVEVRYSAIDISNNKLVLKGSGLSLKSLSALLLVLKKSDKFGEISLDSVDRELDGSVIFVLTSSYNLESFRV</sequence>
<dbReference type="PANTHER" id="PTHR40278">
    <property type="entry name" value="DNA UTILIZATION PROTEIN HOFN"/>
    <property type="match status" value="1"/>
</dbReference>
<dbReference type="Proteomes" id="UP000177383">
    <property type="component" value="Unassembled WGS sequence"/>
</dbReference>
<evidence type="ECO:0000256" key="1">
    <source>
        <dbReference type="SAM" id="Phobius"/>
    </source>
</evidence>
<keyword evidence="1" id="KW-1133">Transmembrane helix</keyword>
<dbReference type="Pfam" id="PF05137">
    <property type="entry name" value="PilN"/>
    <property type="match status" value="1"/>
</dbReference>
<dbReference type="InterPro" id="IPR052534">
    <property type="entry name" value="Extracell_DNA_Util/SecSys_Comp"/>
</dbReference>
<organism evidence="2 3">
    <name type="scientific">Candidatus Gottesmanbacteria bacterium RIFCSPHIGHO2_01_FULL_39_10</name>
    <dbReference type="NCBI Taxonomy" id="1798375"/>
    <lineage>
        <taxon>Bacteria</taxon>
        <taxon>Candidatus Gottesmaniibacteriota</taxon>
    </lineage>
</organism>
<accession>A0A1F5ZRE4</accession>
<keyword evidence="1" id="KW-0812">Transmembrane</keyword>
<dbReference type="STRING" id="1798375.A2773_02085"/>
<comment type="caution">
    <text evidence="2">The sequence shown here is derived from an EMBL/GenBank/DDBJ whole genome shotgun (WGS) entry which is preliminary data.</text>
</comment>
<dbReference type="PANTHER" id="PTHR40278:SF1">
    <property type="entry name" value="DNA UTILIZATION PROTEIN HOFN"/>
    <property type="match status" value="1"/>
</dbReference>
<feature type="transmembrane region" description="Helical" evidence="1">
    <location>
        <begin position="33"/>
        <end position="53"/>
    </location>
</feature>
<proteinExistence type="predicted"/>
<name>A0A1F5ZRE4_9BACT</name>
<evidence type="ECO:0000313" key="3">
    <source>
        <dbReference type="Proteomes" id="UP000177383"/>
    </source>
</evidence>
<keyword evidence="1" id="KW-0472">Membrane</keyword>
<protein>
    <submittedName>
        <fullName evidence="2">Uncharacterized protein</fullName>
    </submittedName>
</protein>
<dbReference type="EMBL" id="MFJE01000006">
    <property type="protein sequence ID" value="OGG15029.1"/>
    <property type="molecule type" value="Genomic_DNA"/>
</dbReference>
<gene>
    <name evidence="2" type="ORF">A2773_02085</name>
</gene>
<reference evidence="2 3" key="1">
    <citation type="journal article" date="2016" name="Nat. Commun.">
        <title>Thousands of microbial genomes shed light on interconnected biogeochemical processes in an aquifer system.</title>
        <authorList>
            <person name="Anantharaman K."/>
            <person name="Brown C.T."/>
            <person name="Hug L.A."/>
            <person name="Sharon I."/>
            <person name="Castelle C.J."/>
            <person name="Probst A.J."/>
            <person name="Thomas B.C."/>
            <person name="Singh A."/>
            <person name="Wilkins M.J."/>
            <person name="Karaoz U."/>
            <person name="Brodie E.L."/>
            <person name="Williams K.H."/>
            <person name="Hubbard S.S."/>
            <person name="Banfield J.F."/>
        </authorList>
    </citation>
    <scope>NUCLEOTIDE SEQUENCE [LARGE SCALE GENOMIC DNA]</scope>
</reference>
<evidence type="ECO:0000313" key="2">
    <source>
        <dbReference type="EMBL" id="OGG15029.1"/>
    </source>
</evidence>
<dbReference type="InterPro" id="IPR007813">
    <property type="entry name" value="PilN"/>
</dbReference>